<evidence type="ECO:0000313" key="2">
    <source>
        <dbReference type="Proteomes" id="UP000326305"/>
    </source>
</evidence>
<dbReference type="GeneID" id="62680771"/>
<keyword evidence="2" id="KW-1185">Reference proteome</keyword>
<dbReference type="RefSeq" id="YP_009998189.1">
    <property type="nucleotide sequence ID" value="NC_052984.1"/>
</dbReference>
<dbReference type="Proteomes" id="UP000326305">
    <property type="component" value="Segment"/>
</dbReference>
<evidence type="ECO:0000313" key="1">
    <source>
        <dbReference type="EMBL" id="QFG04424.1"/>
    </source>
</evidence>
<dbReference type="EMBL" id="MN317029">
    <property type="protein sequence ID" value="QFG04424.1"/>
    <property type="molecule type" value="Genomic_DNA"/>
</dbReference>
<accession>A0A5J6T297</accession>
<name>A0A5J6T297_9CAUD</name>
<protein>
    <submittedName>
        <fullName evidence="1">Uncharacterized protein</fullName>
    </submittedName>
</protein>
<proteinExistence type="predicted"/>
<sequence length="83" mass="9354">MLGWRSAKDAKALGFTHHGSYYGLPIYLGFEGEPSVDAAPLVAVKWAPLELVFDLFVLLEDFFRPMMFPDDEPGFQFQVGDKL</sequence>
<dbReference type="KEGG" id="vg:62680771"/>
<reference evidence="1 2" key="1">
    <citation type="submission" date="2019-08" db="EMBL/GenBank/DDBJ databases">
        <authorList>
            <person name="Zhang R."/>
        </authorList>
    </citation>
    <scope>NUCLEOTIDE SEQUENCE [LARGE SCALE GENOMIC DNA]</scope>
</reference>
<organism evidence="1 2">
    <name type="scientific">Aeromonas phage vB_AhyS-A18P4</name>
    <dbReference type="NCBI Taxonomy" id="2608321"/>
    <lineage>
        <taxon>Viruses</taxon>
        <taxon>Duplodnaviria</taxon>
        <taxon>Heunggongvirae</taxon>
        <taxon>Uroviricota</taxon>
        <taxon>Caudoviricetes</taxon>
        <taxon>Casjensviridae</taxon>
        <taxon>Sharonstreetvirus</taxon>
        <taxon>Sharonstreetvirus A18P4</taxon>
    </lineage>
</organism>